<gene>
    <name evidence="1" type="ORF">DET52_10210</name>
</gene>
<comment type="caution">
    <text evidence="1">The sequence shown here is derived from an EMBL/GenBank/DDBJ whole genome shotgun (WGS) entry which is preliminary data.</text>
</comment>
<evidence type="ECO:0000313" key="2">
    <source>
        <dbReference type="Proteomes" id="UP000294848"/>
    </source>
</evidence>
<protein>
    <submittedName>
        <fullName evidence="1">Uncharacterized protein</fullName>
    </submittedName>
</protein>
<accession>A0A4R6H685</accession>
<organism evidence="1 2">
    <name type="scientific">Sunxiuqinia elliptica</name>
    <dbReference type="NCBI Taxonomy" id="655355"/>
    <lineage>
        <taxon>Bacteria</taxon>
        <taxon>Pseudomonadati</taxon>
        <taxon>Bacteroidota</taxon>
        <taxon>Bacteroidia</taxon>
        <taxon>Marinilabiliales</taxon>
        <taxon>Prolixibacteraceae</taxon>
        <taxon>Sunxiuqinia</taxon>
    </lineage>
</organism>
<name>A0A4R6H685_9BACT</name>
<dbReference type="AlphaFoldDB" id="A0A4R6H685"/>
<sequence>MQIPFRFQPTPKQAKDQILIAKKDPTGMAGSFYLDLLQFLFG</sequence>
<dbReference type="Proteomes" id="UP000294848">
    <property type="component" value="Unassembled WGS sequence"/>
</dbReference>
<reference evidence="1 2" key="1">
    <citation type="submission" date="2019-03" db="EMBL/GenBank/DDBJ databases">
        <title>Freshwater and sediment microbial communities from various areas in North America, analyzing microbe dynamics in response to fracking.</title>
        <authorList>
            <person name="Lamendella R."/>
        </authorList>
    </citation>
    <scope>NUCLEOTIDE SEQUENCE [LARGE SCALE GENOMIC DNA]</scope>
    <source>
        <strain evidence="1 2">114D</strain>
    </source>
</reference>
<proteinExistence type="predicted"/>
<dbReference type="EMBL" id="SNWI01000002">
    <property type="protein sequence ID" value="TDO03680.1"/>
    <property type="molecule type" value="Genomic_DNA"/>
</dbReference>
<evidence type="ECO:0000313" key="1">
    <source>
        <dbReference type="EMBL" id="TDO03680.1"/>
    </source>
</evidence>